<gene>
    <name evidence="2" type="ORF">chiPu_0030948</name>
</gene>
<keyword evidence="1" id="KW-0732">Signal</keyword>
<sequence>MDPGPRALFPPLLPLLLLSAISCSAGKDQGSSGILQGIIRIGNSSGILRDRGSIQDQKSFRILWYQGGAVWR</sequence>
<evidence type="ECO:0000256" key="1">
    <source>
        <dbReference type="SAM" id="SignalP"/>
    </source>
</evidence>
<evidence type="ECO:0000313" key="3">
    <source>
        <dbReference type="Proteomes" id="UP000287033"/>
    </source>
</evidence>
<name>A0A401TVV4_CHIPU</name>
<dbReference type="Proteomes" id="UP000287033">
    <property type="component" value="Unassembled WGS sequence"/>
</dbReference>
<feature type="chain" id="PRO_5019580442" evidence="1">
    <location>
        <begin position="27"/>
        <end position="72"/>
    </location>
</feature>
<feature type="signal peptide" evidence="1">
    <location>
        <begin position="1"/>
        <end position="26"/>
    </location>
</feature>
<proteinExistence type="predicted"/>
<dbReference type="EMBL" id="BEZZ01197179">
    <property type="protein sequence ID" value="GCC46795.1"/>
    <property type="molecule type" value="Genomic_DNA"/>
</dbReference>
<organism evidence="2 3">
    <name type="scientific">Chiloscyllium punctatum</name>
    <name type="common">Brownbanded bambooshark</name>
    <name type="synonym">Hemiscyllium punctatum</name>
    <dbReference type="NCBI Taxonomy" id="137246"/>
    <lineage>
        <taxon>Eukaryota</taxon>
        <taxon>Metazoa</taxon>
        <taxon>Chordata</taxon>
        <taxon>Craniata</taxon>
        <taxon>Vertebrata</taxon>
        <taxon>Chondrichthyes</taxon>
        <taxon>Elasmobranchii</taxon>
        <taxon>Galeomorphii</taxon>
        <taxon>Galeoidea</taxon>
        <taxon>Orectolobiformes</taxon>
        <taxon>Hemiscylliidae</taxon>
        <taxon>Chiloscyllium</taxon>
    </lineage>
</organism>
<evidence type="ECO:0000313" key="2">
    <source>
        <dbReference type="EMBL" id="GCC46795.1"/>
    </source>
</evidence>
<protein>
    <submittedName>
        <fullName evidence="2">Uncharacterized protein</fullName>
    </submittedName>
</protein>
<accession>A0A401TVV4</accession>
<keyword evidence="3" id="KW-1185">Reference proteome</keyword>
<dbReference type="PROSITE" id="PS51257">
    <property type="entry name" value="PROKAR_LIPOPROTEIN"/>
    <property type="match status" value="1"/>
</dbReference>
<dbReference type="AlphaFoldDB" id="A0A401TVV4"/>
<comment type="caution">
    <text evidence="2">The sequence shown here is derived from an EMBL/GenBank/DDBJ whole genome shotgun (WGS) entry which is preliminary data.</text>
</comment>
<reference evidence="2 3" key="1">
    <citation type="journal article" date="2018" name="Nat. Ecol. Evol.">
        <title>Shark genomes provide insights into elasmobranch evolution and the origin of vertebrates.</title>
        <authorList>
            <person name="Hara Y"/>
            <person name="Yamaguchi K"/>
            <person name="Onimaru K"/>
            <person name="Kadota M"/>
            <person name="Koyanagi M"/>
            <person name="Keeley SD"/>
            <person name="Tatsumi K"/>
            <person name="Tanaka K"/>
            <person name="Motone F"/>
            <person name="Kageyama Y"/>
            <person name="Nozu R"/>
            <person name="Adachi N"/>
            <person name="Nishimura O"/>
            <person name="Nakagawa R"/>
            <person name="Tanegashima C"/>
            <person name="Kiyatake I"/>
            <person name="Matsumoto R"/>
            <person name="Murakumo K"/>
            <person name="Nishida K"/>
            <person name="Terakita A"/>
            <person name="Kuratani S"/>
            <person name="Sato K"/>
            <person name="Hyodo S Kuraku.S."/>
        </authorList>
    </citation>
    <scope>NUCLEOTIDE SEQUENCE [LARGE SCALE GENOMIC DNA]</scope>
</reference>